<dbReference type="AlphaFoldDB" id="A0AAP0J4N5"/>
<dbReference type="EMBL" id="JBBNAG010000006">
    <property type="protein sequence ID" value="KAK9126965.1"/>
    <property type="molecule type" value="Genomic_DNA"/>
</dbReference>
<name>A0AAP0J4N5_9MAGN</name>
<dbReference type="Proteomes" id="UP001419268">
    <property type="component" value="Unassembled WGS sequence"/>
</dbReference>
<evidence type="ECO:0000256" key="1">
    <source>
        <dbReference type="SAM" id="MobiDB-lite"/>
    </source>
</evidence>
<keyword evidence="3" id="KW-1185">Reference proteome</keyword>
<accession>A0AAP0J4N5</accession>
<evidence type="ECO:0000313" key="3">
    <source>
        <dbReference type="Proteomes" id="UP001419268"/>
    </source>
</evidence>
<comment type="caution">
    <text evidence="2">The sequence shown here is derived from an EMBL/GenBank/DDBJ whole genome shotgun (WGS) entry which is preliminary data.</text>
</comment>
<evidence type="ECO:0000313" key="2">
    <source>
        <dbReference type="EMBL" id="KAK9126965.1"/>
    </source>
</evidence>
<reference evidence="2 3" key="1">
    <citation type="submission" date="2024-01" db="EMBL/GenBank/DDBJ databases">
        <title>Genome assemblies of Stephania.</title>
        <authorList>
            <person name="Yang L."/>
        </authorList>
    </citation>
    <scope>NUCLEOTIDE SEQUENCE [LARGE SCALE GENOMIC DNA]</scope>
    <source>
        <strain evidence="2">JXDWG</strain>
        <tissue evidence="2">Leaf</tissue>
    </source>
</reference>
<gene>
    <name evidence="2" type="ORF">Scep_015811</name>
</gene>
<sequence length="102" mass="11030">MEAVDAASGGQCGRSSGLRGRRRRRLIRGDDDRRWSEPTGKGRCGGGTRSDRGVTGMRWRWRRDRWEEAARGGGERGDGAMDTVVEATVDAAVVHAVGGSDD</sequence>
<feature type="region of interest" description="Disordered" evidence="1">
    <location>
        <begin position="1"/>
        <end position="56"/>
    </location>
</feature>
<organism evidence="2 3">
    <name type="scientific">Stephania cephalantha</name>
    <dbReference type="NCBI Taxonomy" id="152367"/>
    <lineage>
        <taxon>Eukaryota</taxon>
        <taxon>Viridiplantae</taxon>
        <taxon>Streptophyta</taxon>
        <taxon>Embryophyta</taxon>
        <taxon>Tracheophyta</taxon>
        <taxon>Spermatophyta</taxon>
        <taxon>Magnoliopsida</taxon>
        <taxon>Ranunculales</taxon>
        <taxon>Menispermaceae</taxon>
        <taxon>Menispermoideae</taxon>
        <taxon>Cissampelideae</taxon>
        <taxon>Stephania</taxon>
    </lineage>
</organism>
<feature type="compositionally biased region" description="Basic and acidic residues" evidence="1">
    <location>
        <begin position="27"/>
        <end position="36"/>
    </location>
</feature>
<proteinExistence type="predicted"/>
<protein>
    <submittedName>
        <fullName evidence="2">Uncharacterized protein</fullName>
    </submittedName>
</protein>